<dbReference type="GO" id="GO:0006487">
    <property type="term" value="P:protein N-linked glycosylation"/>
    <property type="evidence" value="ECO:0007669"/>
    <property type="project" value="TreeGrafter"/>
</dbReference>
<feature type="domain" description="SIS" evidence="12">
    <location>
        <begin position="292"/>
        <end position="431"/>
    </location>
</feature>
<dbReference type="RefSeq" id="WP_114929612.1">
    <property type="nucleotide sequence ID" value="NZ_CP031229.1"/>
</dbReference>
<dbReference type="HAMAP" id="MF_00164">
    <property type="entry name" value="GlmS"/>
    <property type="match status" value="1"/>
</dbReference>
<keyword evidence="6 10" id="KW-0032">Aminotransferase</keyword>
<sequence>MCGIVGYVGPQVGDKALDVVMEGLGRLEYRGYDSAGVALVGDGKVETRKRAGKLANLRQALAEADLPQTATAIGHTRWATHGGPTDANAHPHRGGHDGKLALVHNGIIENFHGLRGRLEAEGVTFTSETDTEVVAHLLSAAVDRTGDLTEAMRETVADLEGAFTLLAVHAEQPRTVVGARRNSPLVVGLGEGENFLGSDVAAFIGYTKQAMELGQDQIVTITPDTYAVINFDGTPSDGKAYEVTWDAAAAEKGGYDTFMEKEIHDQPHAVRDTLIGRTDARGDLALDELHIDEDELRAVTKIVIVACGTASYAGMVAKYAIEHWTRIPVEVELAHEFRYRDPVIDEHTLVVSISQSGETMDTLMAVRHAKELGAMTVSICNTHGSTIPRESDAVLYTHAGPEIAVASTKAFLAQITASYILGLYLAALRGTSYGQAAAEIMAELQAIPDKIEALLGTMDRVKEIAYYMADSRAVLFLGRHVGYPVAMEGALKLKELAYIHAEGFAAGELKHGPIALIEPGQPVFVIVPSPSSEHGLHGKVVSNIQEIRARGARTLVIAEEGDEDVVPFADVVIRVPRTSPLLAPLLTVVPLQVFALQLSTAKGLDVDQPRNLAKSVTVE</sequence>
<dbReference type="KEGG" id="orn:DV701_15555"/>
<dbReference type="Gene3D" id="3.60.20.10">
    <property type="entry name" value="Glutamine Phosphoribosylpyrophosphate, subunit 1, domain 1"/>
    <property type="match status" value="1"/>
</dbReference>
<evidence type="ECO:0000256" key="3">
    <source>
        <dbReference type="ARBA" id="ARBA00012916"/>
    </source>
</evidence>
<reference evidence="13 14" key="1">
    <citation type="submission" date="2018-07" db="EMBL/GenBank/DDBJ databases">
        <title>Complete genome sequencing of Ornithinimicrobium sp. AMA3305.</title>
        <authorList>
            <person name="Bae J.-W."/>
        </authorList>
    </citation>
    <scope>NUCLEOTIDE SEQUENCE [LARGE SCALE GENOMIC DNA]</scope>
    <source>
        <strain evidence="13 14">AMA3305</strain>
    </source>
</reference>
<feature type="initiator methionine" description="Removed" evidence="10">
    <location>
        <position position="1"/>
    </location>
</feature>
<evidence type="ECO:0000256" key="5">
    <source>
        <dbReference type="ARBA" id="ARBA00022490"/>
    </source>
</evidence>
<feature type="active site" description="For Fru-6P isomerization activity" evidence="10">
    <location>
        <position position="614"/>
    </location>
</feature>
<comment type="catalytic activity">
    <reaction evidence="1 10">
        <text>D-fructose 6-phosphate + L-glutamine = D-glucosamine 6-phosphate + L-glutamate</text>
        <dbReference type="Rhea" id="RHEA:13237"/>
        <dbReference type="ChEBI" id="CHEBI:29985"/>
        <dbReference type="ChEBI" id="CHEBI:58359"/>
        <dbReference type="ChEBI" id="CHEBI:58725"/>
        <dbReference type="ChEBI" id="CHEBI:61527"/>
        <dbReference type="EC" id="2.6.1.16"/>
    </reaction>
</comment>
<dbReference type="InterPro" id="IPR035490">
    <property type="entry name" value="GlmS/FrlB_SIS"/>
</dbReference>
<evidence type="ECO:0000259" key="11">
    <source>
        <dbReference type="PROSITE" id="PS51278"/>
    </source>
</evidence>
<protein>
    <recommendedName>
        <fullName evidence="4 10">Glutamine--fructose-6-phosphate aminotransferase [isomerizing]</fullName>
        <ecNumber evidence="3 10">2.6.1.16</ecNumber>
    </recommendedName>
    <alternativeName>
        <fullName evidence="10">D-fructose-6-phosphate amidotransferase</fullName>
    </alternativeName>
    <alternativeName>
        <fullName evidence="10">GFAT</fullName>
    </alternativeName>
    <alternativeName>
        <fullName evidence="10">Glucosamine-6-phosphate synthase</fullName>
    </alternativeName>
    <alternativeName>
        <fullName evidence="10">Hexosephosphate aminotransferase</fullName>
    </alternativeName>
    <alternativeName>
        <fullName evidence="10">L-glutamine--D-fructose-6-phosphate amidotransferase</fullName>
    </alternativeName>
</protein>
<feature type="active site" description="Nucleophile; for GATase activity" evidence="10">
    <location>
        <position position="2"/>
    </location>
</feature>
<evidence type="ECO:0000313" key="13">
    <source>
        <dbReference type="EMBL" id="AXH97340.1"/>
    </source>
</evidence>
<dbReference type="InterPro" id="IPR017932">
    <property type="entry name" value="GATase_2_dom"/>
</dbReference>
<dbReference type="Proteomes" id="UP000253790">
    <property type="component" value="Chromosome"/>
</dbReference>
<name>A0A345NQN2_9MICO</name>
<gene>
    <name evidence="10 13" type="primary">glmS</name>
    <name evidence="13" type="ORF">DV701_15555</name>
</gene>
<dbReference type="Pfam" id="PF01380">
    <property type="entry name" value="SIS"/>
    <property type="match status" value="2"/>
</dbReference>
<dbReference type="Pfam" id="PF13522">
    <property type="entry name" value="GATase_6"/>
    <property type="match status" value="1"/>
</dbReference>
<evidence type="ECO:0000256" key="1">
    <source>
        <dbReference type="ARBA" id="ARBA00001031"/>
    </source>
</evidence>
<dbReference type="InterPro" id="IPR047084">
    <property type="entry name" value="GFAT_N"/>
</dbReference>
<dbReference type="SUPFAM" id="SSF53697">
    <property type="entry name" value="SIS domain"/>
    <property type="match status" value="1"/>
</dbReference>
<evidence type="ECO:0000256" key="6">
    <source>
        <dbReference type="ARBA" id="ARBA00022576"/>
    </source>
</evidence>
<dbReference type="SUPFAM" id="SSF56235">
    <property type="entry name" value="N-terminal nucleophile aminohydrolases (Ntn hydrolases)"/>
    <property type="match status" value="1"/>
</dbReference>
<dbReference type="InterPro" id="IPR046348">
    <property type="entry name" value="SIS_dom_sf"/>
</dbReference>
<dbReference type="GO" id="GO:0006047">
    <property type="term" value="P:UDP-N-acetylglucosamine metabolic process"/>
    <property type="evidence" value="ECO:0007669"/>
    <property type="project" value="TreeGrafter"/>
</dbReference>
<dbReference type="PANTHER" id="PTHR10937">
    <property type="entry name" value="GLUCOSAMINE--FRUCTOSE-6-PHOSPHATE AMINOTRANSFERASE, ISOMERIZING"/>
    <property type="match status" value="1"/>
</dbReference>
<dbReference type="EC" id="2.6.1.16" evidence="3 10"/>
<accession>A0A345NQN2</accession>
<evidence type="ECO:0000256" key="2">
    <source>
        <dbReference type="ARBA" id="ARBA00004496"/>
    </source>
</evidence>
<evidence type="ECO:0000259" key="12">
    <source>
        <dbReference type="PROSITE" id="PS51464"/>
    </source>
</evidence>
<dbReference type="CDD" id="cd05008">
    <property type="entry name" value="SIS_GlmS_GlmD_1"/>
    <property type="match status" value="1"/>
</dbReference>
<keyword evidence="5 10" id="KW-0963">Cytoplasm</keyword>
<evidence type="ECO:0000256" key="7">
    <source>
        <dbReference type="ARBA" id="ARBA00022679"/>
    </source>
</evidence>
<comment type="subunit">
    <text evidence="10">Homodimer.</text>
</comment>
<evidence type="ECO:0000256" key="4">
    <source>
        <dbReference type="ARBA" id="ARBA00016090"/>
    </source>
</evidence>
<feature type="domain" description="Glutamine amidotransferase type-2" evidence="11">
    <location>
        <begin position="2"/>
        <end position="224"/>
    </location>
</feature>
<dbReference type="PANTHER" id="PTHR10937:SF0">
    <property type="entry name" value="GLUTAMINE--FRUCTOSE-6-PHOSPHATE TRANSAMINASE (ISOMERIZING)"/>
    <property type="match status" value="1"/>
</dbReference>
<dbReference type="GO" id="GO:0006002">
    <property type="term" value="P:fructose 6-phosphate metabolic process"/>
    <property type="evidence" value="ECO:0007669"/>
    <property type="project" value="TreeGrafter"/>
</dbReference>
<keyword evidence="9" id="KW-0315">Glutamine amidotransferase</keyword>
<feature type="domain" description="SIS" evidence="12">
    <location>
        <begin position="464"/>
        <end position="609"/>
    </location>
</feature>
<dbReference type="OrthoDB" id="9761808at2"/>
<dbReference type="InterPro" id="IPR035466">
    <property type="entry name" value="GlmS/AgaS_SIS"/>
</dbReference>
<dbReference type="FunFam" id="3.60.20.10:FF:000006">
    <property type="entry name" value="Glutamine--fructose-6-phosphate aminotransferase [isomerizing]"/>
    <property type="match status" value="1"/>
</dbReference>
<dbReference type="FunFam" id="3.40.50.10490:FF:000001">
    <property type="entry name" value="Glutamine--fructose-6-phosphate aminotransferase [isomerizing]"/>
    <property type="match status" value="1"/>
</dbReference>
<dbReference type="GO" id="GO:0004360">
    <property type="term" value="F:glutamine-fructose-6-phosphate transaminase (isomerizing) activity"/>
    <property type="evidence" value="ECO:0007669"/>
    <property type="project" value="UniProtKB-UniRule"/>
</dbReference>
<dbReference type="AlphaFoldDB" id="A0A345NQN2"/>
<keyword evidence="7 10" id="KW-0808">Transferase</keyword>
<comment type="subcellular location">
    <subcellularLocation>
        <location evidence="2 10">Cytoplasm</location>
    </subcellularLocation>
</comment>
<keyword evidence="14" id="KW-1185">Reference proteome</keyword>
<evidence type="ECO:0000313" key="14">
    <source>
        <dbReference type="Proteomes" id="UP000253790"/>
    </source>
</evidence>
<organism evidence="13 14">
    <name type="scientific">Ornithinimicrobium avium</name>
    <dbReference type="NCBI Taxonomy" id="2283195"/>
    <lineage>
        <taxon>Bacteria</taxon>
        <taxon>Bacillati</taxon>
        <taxon>Actinomycetota</taxon>
        <taxon>Actinomycetes</taxon>
        <taxon>Micrococcales</taxon>
        <taxon>Ornithinimicrobiaceae</taxon>
        <taxon>Ornithinimicrobium</taxon>
    </lineage>
</organism>
<proteinExistence type="inferred from homology"/>
<dbReference type="CDD" id="cd05009">
    <property type="entry name" value="SIS_GlmS_GlmD_2"/>
    <property type="match status" value="1"/>
</dbReference>
<dbReference type="GO" id="GO:0005829">
    <property type="term" value="C:cytosol"/>
    <property type="evidence" value="ECO:0007669"/>
    <property type="project" value="TreeGrafter"/>
</dbReference>
<dbReference type="PROSITE" id="PS51278">
    <property type="entry name" value="GATASE_TYPE_2"/>
    <property type="match status" value="1"/>
</dbReference>
<evidence type="ECO:0000256" key="9">
    <source>
        <dbReference type="ARBA" id="ARBA00022962"/>
    </source>
</evidence>
<dbReference type="GO" id="GO:0005975">
    <property type="term" value="P:carbohydrate metabolic process"/>
    <property type="evidence" value="ECO:0007669"/>
    <property type="project" value="UniProtKB-UniRule"/>
</dbReference>
<keyword evidence="8" id="KW-0677">Repeat</keyword>
<comment type="function">
    <text evidence="10">Catalyzes the first step in hexosamine metabolism, converting fructose-6P into glucosamine-6P using glutamine as a nitrogen source.</text>
</comment>
<dbReference type="InterPro" id="IPR001347">
    <property type="entry name" value="SIS_dom"/>
</dbReference>
<dbReference type="NCBIfam" id="TIGR01135">
    <property type="entry name" value="glmS"/>
    <property type="match status" value="1"/>
</dbReference>
<dbReference type="InterPro" id="IPR029055">
    <property type="entry name" value="Ntn_hydrolases_N"/>
</dbReference>
<dbReference type="CDD" id="cd00714">
    <property type="entry name" value="GFAT"/>
    <property type="match status" value="1"/>
</dbReference>
<evidence type="ECO:0000256" key="8">
    <source>
        <dbReference type="ARBA" id="ARBA00022737"/>
    </source>
</evidence>
<dbReference type="GO" id="GO:0097367">
    <property type="term" value="F:carbohydrate derivative binding"/>
    <property type="evidence" value="ECO:0007669"/>
    <property type="project" value="InterPro"/>
</dbReference>
<dbReference type="PROSITE" id="PS51464">
    <property type="entry name" value="SIS"/>
    <property type="match status" value="2"/>
</dbReference>
<dbReference type="NCBIfam" id="NF001484">
    <property type="entry name" value="PRK00331.1"/>
    <property type="match status" value="1"/>
</dbReference>
<dbReference type="EMBL" id="CP031229">
    <property type="protein sequence ID" value="AXH97340.1"/>
    <property type="molecule type" value="Genomic_DNA"/>
</dbReference>
<dbReference type="Gene3D" id="3.40.50.10490">
    <property type="entry name" value="Glucose-6-phosphate isomerase like protein, domain 1"/>
    <property type="match status" value="2"/>
</dbReference>
<evidence type="ECO:0000256" key="10">
    <source>
        <dbReference type="HAMAP-Rule" id="MF_00164"/>
    </source>
</evidence>
<dbReference type="InterPro" id="IPR005855">
    <property type="entry name" value="GFAT"/>
</dbReference>